<name>A0A2S0VYD3_9ALTE</name>
<reference evidence="1 2" key="1">
    <citation type="submission" date="2018-01" db="EMBL/GenBank/DDBJ databases">
        <title>Genome sequence of a Cantenovulum-like bacteria.</title>
        <authorList>
            <person name="Tan W.R."/>
            <person name="Lau N.-S."/>
            <person name="Go F."/>
            <person name="Amirul A.-A.A."/>
        </authorList>
    </citation>
    <scope>NUCLEOTIDE SEQUENCE [LARGE SCALE GENOMIC DNA]</scope>
    <source>
        <strain evidence="1 2">CCB-QB4</strain>
        <plasmid evidence="2">Plasmid unnamed1</plasmid>
    </source>
</reference>
<dbReference type="KEGG" id="cate:C2869_22020"/>
<organism evidence="1 2">
    <name type="scientific">Saccharobesus litoralis</name>
    <dbReference type="NCBI Taxonomy" id="2172099"/>
    <lineage>
        <taxon>Bacteria</taxon>
        <taxon>Pseudomonadati</taxon>
        <taxon>Pseudomonadota</taxon>
        <taxon>Gammaproteobacteria</taxon>
        <taxon>Alteromonadales</taxon>
        <taxon>Alteromonadaceae</taxon>
        <taxon>Saccharobesus</taxon>
    </lineage>
</organism>
<dbReference type="AlphaFoldDB" id="A0A2S0VYD3"/>
<dbReference type="Proteomes" id="UP000244441">
    <property type="component" value="Plasmid unnamed1"/>
</dbReference>
<gene>
    <name evidence="1" type="ORF">C2869_22020</name>
</gene>
<dbReference type="EMBL" id="CP026605">
    <property type="protein sequence ID" value="AWB69182.1"/>
    <property type="molecule type" value="Genomic_DNA"/>
</dbReference>
<proteinExistence type="predicted"/>
<keyword evidence="1" id="KW-0614">Plasmid</keyword>
<sequence length="138" mass="15866">MKSLISDALLHQSKAEVLKLFTWLLANLNEYTSLIVNNISPGELTEEGLSELIELYSEAADMYHVLAYNEEDKEIKEALLFIENALLTILQVFKHLQNPESEPVLYTSEINIRTASETFSEYWDNYNSDDEIEFVEVA</sequence>
<keyword evidence="2" id="KW-1185">Reference proteome</keyword>
<accession>A0A2S0VYD3</accession>
<evidence type="ECO:0000313" key="2">
    <source>
        <dbReference type="Proteomes" id="UP000244441"/>
    </source>
</evidence>
<protein>
    <submittedName>
        <fullName evidence="1">Uncharacterized protein</fullName>
    </submittedName>
</protein>
<geneLocation type="plasmid" evidence="1">
    <name>unnamed1</name>
</geneLocation>
<evidence type="ECO:0000313" key="1">
    <source>
        <dbReference type="EMBL" id="AWB69182.1"/>
    </source>
</evidence>